<dbReference type="KEGG" id="tta:Theth_1660"/>
<evidence type="ECO:0000256" key="5">
    <source>
        <dbReference type="ARBA" id="ARBA00022695"/>
    </source>
</evidence>
<dbReference type="InterPro" id="IPR014729">
    <property type="entry name" value="Rossmann-like_a/b/a_fold"/>
</dbReference>
<dbReference type="NCBIfam" id="TIGR00482">
    <property type="entry name" value="nicotinate (nicotinamide) nucleotide adenylyltransferase"/>
    <property type="match status" value="1"/>
</dbReference>
<dbReference type="SUPFAM" id="SSF52374">
    <property type="entry name" value="Nucleotidylyl transferase"/>
    <property type="match status" value="1"/>
</dbReference>
<dbReference type="HAMAP" id="MF_00244">
    <property type="entry name" value="NaMN_adenylyltr"/>
    <property type="match status" value="1"/>
</dbReference>
<dbReference type="PANTHER" id="PTHR39321:SF3">
    <property type="entry name" value="PHOSPHOPANTETHEINE ADENYLYLTRANSFERASE"/>
    <property type="match status" value="1"/>
</dbReference>
<dbReference type="PANTHER" id="PTHR39321">
    <property type="entry name" value="NICOTINATE-NUCLEOTIDE ADENYLYLTRANSFERASE-RELATED"/>
    <property type="match status" value="1"/>
</dbReference>
<dbReference type="AlphaFoldDB" id="F7YVP3"/>
<evidence type="ECO:0000256" key="10">
    <source>
        <dbReference type="HAMAP-Rule" id="MF_00244"/>
    </source>
</evidence>
<evidence type="ECO:0000313" key="12">
    <source>
        <dbReference type="EMBL" id="AEH51708.1"/>
    </source>
</evidence>
<evidence type="ECO:0000256" key="1">
    <source>
        <dbReference type="ARBA" id="ARBA00002324"/>
    </source>
</evidence>
<evidence type="ECO:0000256" key="3">
    <source>
        <dbReference type="ARBA" id="ARBA00022642"/>
    </source>
</evidence>
<keyword evidence="7 10" id="KW-0067">ATP-binding</keyword>
<dbReference type="RefSeq" id="WP_013932917.1">
    <property type="nucleotide sequence ID" value="NC_015707.1"/>
</dbReference>
<dbReference type="GO" id="GO:0005524">
    <property type="term" value="F:ATP binding"/>
    <property type="evidence" value="ECO:0007669"/>
    <property type="project" value="UniProtKB-KW"/>
</dbReference>
<dbReference type="eggNOG" id="COG1057">
    <property type="taxonomic scope" value="Bacteria"/>
</dbReference>
<dbReference type="PATRIC" id="fig|688269.3.peg.1707"/>
<evidence type="ECO:0000256" key="9">
    <source>
        <dbReference type="ARBA" id="ARBA00048721"/>
    </source>
</evidence>
<evidence type="ECO:0000259" key="11">
    <source>
        <dbReference type="Pfam" id="PF01467"/>
    </source>
</evidence>
<dbReference type="InterPro" id="IPR005248">
    <property type="entry name" value="NadD/NMNAT"/>
</dbReference>
<evidence type="ECO:0000256" key="6">
    <source>
        <dbReference type="ARBA" id="ARBA00022741"/>
    </source>
</evidence>
<dbReference type="Pfam" id="PF01467">
    <property type="entry name" value="CTP_transf_like"/>
    <property type="match status" value="1"/>
</dbReference>
<comment type="function">
    <text evidence="1 10">Catalyzes the reversible adenylation of nicotinate mononucleotide (NaMN) to nicotinic acid adenine dinucleotide (NaAD).</text>
</comment>
<dbReference type="Gene3D" id="3.40.50.620">
    <property type="entry name" value="HUPs"/>
    <property type="match status" value="1"/>
</dbReference>
<organism evidence="12 13">
    <name type="scientific">Pseudothermotoga thermarum DSM 5069</name>
    <dbReference type="NCBI Taxonomy" id="688269"/>
    <lineage>
        <taxon>Bacteria</taxon>
        <taxon>Thermotogati</taxon>
        <taxon>Thermotogota</taxon>
        <taxon>Thermotogae</taxon>
        <taxon>Thermotogales</taxon>
        <taxon>Thermotogaceae</taxon>
        <taxon>Pseudothermotoga</taxon>
    </lineage>
</organism>
<name>F7YVP3_9THEM</name>
<evidence type="ECO:0000256" key="8">
    <source>
        <dbReference type="ARBA" id="ARBA00023027"/>
    </source>
</evidence>
<keyword evidence="13" id="KW-1185">Reference proteome</keyword>
<dbReference type="GO" id="GO:0009435">
    <property type="term" value="P:NAD+ biosynthetic process"/>
    <property type="evidence" value="ECO:0007669"/>
    <property type="project" value="UniProtKB-UniRule"/>
</dbReference>
<comment type="pathway">
    <text evidence="2 10">Cofactor biosynthesis; NAD(+) biosynthesis; deamido-NAD(+) from nicotinate D-ribonucleotide: step 1/1.</text>
</comment>
<proteinExistence type="inferred from homology"/>
<dbReference type="NCBIfam" id="TIGR00125">
    <property type="entry name" value="cyt_tran_rel"/>
    <property type="match status" value="1"/>
</dbReference>
<keyword evidence="4 10" id="KW-0808">Transferase</keyword>
<dbReference type="Proteomes" id="UP000006804">
    <property type="component" value="Chromosome"/>
</dbReference>
<dbReference type="GO" id="GO:0004515">
    <property type="term" value="F:nicotinate-nucleotide adenylyltransferase activity"/>
    <property type="evidence" value="ECO:0007669"/>
    <property type="project" value="UniProtKB-UniRule"/>
</dbReference>
<accession>F7YVP3</accession>
<evidence type="ECO:0000313" key="13">
    <source>
        <dbReference type="Proteomes" id="UP000006804"/>
    </source>
</evidence>
<dbReference type="CDD" id="cd02165">
    <property type="entry name" value="NMNAT"/>
    <property type="match status" value="1"/>
</dbReference>
<comment type="catalytic activity">
    <reaction evidence="9 10">
        <text>nicotinate beta-D-ribonucleotide + ATP + H(+) = deamido-NAD(+) + diphosphate</text>
        <dbReference type="Rhea" id="RHEA:22860"/>
        <dbReference type="ChEBI" id="CHEBI:15378"/>
        <dbReference type="ChEBI" id="CHEBI:30616"/>
        <dbReference type="ChEBI" id="CHEBI:33019"/>
        <dbReference type="ChEBI" id="CHEBI:57502"/>
        <dbReference type="ChEBI" id="CHEBI:58437"/>
        <dbReference type="EC" id="2.7.7.18"/>
    </reaction>
</comment>
<keyword evidence="3 10" id="KW-0662">Pyridine nucleotide biosynthesis</keyword>
<keyword evidence="5 10" id="KW-0548">Nucleotidyltransferase</keyword>
<gene>
    <name evidence="10" type="primary">nadD</name>
    <name evidence="12" type="ORF">Theth_1660</name>
</gene>
<dbReference type="UniPathway" id="UPA00253">
    <property type="reaction ID" value="UER00332"/>
</dbReference>
<feature type="domain" description="Cytidyltransferase-like" evidence="11">
    <location>
        <begin position="13"/>
        <end position="176"/>
    </location>
</feature>
<comment type="similarity">
    <text evidence="10">Belongs to the NadD family.</text>
</comment>
<reference evidence="12 13" key="1">
    <citation type="submission" date="2010-11" db="EMBL/GenBank/DDBJ databases">
        <title>The complete genome of Thermotoga thermarum DSM 5069.</title>
        <authorList>
            <consortium name="US DOE Joint Genome Institute (JGI-PGF)"/>
            <person name="Lucas S."/>
            <person name="Copeland A."/>
            <person name="Lapidus A."/>
            <person name="Bruce D."/>
            <person name="Goodwin L."/>
            <person name="Pitluck S."/>
            <person name="Kyrpides N."/>
            <person name="Mavromatis K."/>
            <person name="Ivanova N."/>
            <person name="Zeytun A."/>
            <person name="Brettin T."/>
            <person name="Detter J.C."/>
            <person name="Tapia R."/>
            <person name="Han C."/>
            <person name="Land M."/>
            <person name="Hauser L."/>
            <person name="Markowitz V."/>
            <person name="Cheng J.-F."/>
            <person name="Hugenholtz P."/>
            <person name="Woyke T."/>
            <person name="Wu D."/>
            <person name="Spring S."/>
            <person name="Schroeder M."/>
            <person name="Brambilla E."/>
            <person name="Klenk H.-P."/>
            <person name="Eisen J.A."/>
        </authorList>
    </citation>
    <scope>NUCLEOTIDE SEQUENCE [LARGE SCALE GENOMIC DNA]</scope>
    <source>
        <strain evidence="12 13">DSM 5069</strain>
    </source>
</reference>
<dbReference type="HOGENOM" id="CLU_069765_3_1_0"/>
<dbReference type="EMBL" id="CP002351">
    <property type="protein sequence ID" value="AEH51708.1"/>
    <property type="molecule type" value="Genomic_DNA"/>
</dbReference>
<dbReference type="EC" id="2.7.7.18" evidence="10"/>
<sequence length="202" mass="23949" precursor="true">MAMLSNTTSRIGLFGGTFNPPHVGHIIIAQYAVEELELDLLYVIPTYKPWHKSEMLAPFETRFNWCKVCFENEKIKISDFEKVRGETSYSIYVIEHFANLHQTKPFFIVGEDCLSYIEKWYRYNELFEKSHFVVYPRYCNRPYEQHAKTALGKLYETIIFLNAPLVQISSTEIRERIKKNKSIKGMVHPQIEKEVIDYFKQF</sequence>
<keyword evidence="8 10" id="KW-0520">NAD</keyword>
<dbReference type="STRING" id="688269.Theth_1660"/>
<evidence type="ECO:0000256" key="7">
    <source>
        <dbReference type="ARBA" id="ARBA00022840"/>
    </source>
</evidence>
<keyword evidence="6 10" id="KW-0547">Nucleotide-binding</keyword>
<evidence type="ECO:0000256" key="2">
    <source>
        <dbReference type="ARBA" id="ARBA00005019"/>
    </source>
</evidence>
<dbReference type="InterPro" id="IPR004821">
    <property type="entry name" value="Cyt_trans-like"/>
</dbReference>
<protein>
    <recommendedName>
        <fullName evidence="10">Probable nicotinate-nucleotide adenylyltransferase</fullName>
        <ecNumber evidence="10">2.7.7.18</ecNumber>
    </recommendedName>
    <alternativeName>
        <fullName evidence="10">Deamido-NAD(+) diphosphorylase</fullName>
    </alternativeName>
    <alternativeName>
        <fullName evidence="10">Deamido-NAD(+) pyrophosphorylase</fullName>
    </alternativeName>
    <alternativeName>
        <fullName evidence="10">Nicotinate mononucleotide adenylyltransferase</fullName>
        <shortName evidence="10">NaMN adenylyltransferase</shortName>
    </alternativeName>
</protein>
<evidence type="ECO:0000256" key="4">
    <source>
        <dbReference type="ARBA" id="ARBA00022679"/>
    </source>
</evidence>